<protein>
    <recommendedName>
        <fullName evidence="1">DUF4062 domain-containing protein</fullName>
    </recommendedName>
</protein>
<dbReference type="Pfam" id="PF13271">
    <property type="entry name" value="DUF4062"/>
    <property type="match status" value="1"/>
</dbReference>
<dbReference type="EMBL" id="BAAAYN010000004">
    <property type="protein sequence ID" value="GAA3383204.1"/>
    <property type="molecule type" value="Genomic_DNA"/>
</dbReference>
<keyword evidence="3" id="KW-1185">Reference proteome</keyword>
<accession>A0ABP6SRS8</accession>
<dbReference type="InterPro" id="IPR025139">
    <property type="entry name" value="DUF4062"/>
</dbReference>
<dbReference type="Proteomes" id="UP001501676">
    <property type="component" value="Unassembled WGS sequence"/>
</dbReference>
<comment type="caution">
    <text evidence="2">The sequence shown here is derived from an EMBL/GenBank/DDBJ whole genome shotgun (WGS) entry which is preliminary data.</text>
</comment>
<sequence length="430" mass="47197">MRAPTNIRLGRSRQLFQALPFLYDDIDSRAAAMKLYISSTFMDLREHRASVDRALRRMGHDVLGMEQYVAEGTAPLEKCLRDVRASDAYVLILGWRYGFIPRHPELNAECLSITELEYREAVCQRKSILVFLLDPDAPWPPSAFDALGADGGQNILRFRSTVGAAHLSGIFRTPDDLASQVAAGVSNLGLNRQMVERGLEQAAAGPSMVPFLSGAELHDTTVMGIREMVSNAGTARSLVLNLGAGNRWWSTRLYLLVTLLQTLTPVRQIVFSDDDEAFVAMASPAALRQGLCDAFPPLAAFDGPLHADSTADVERETDRVVAEWHKAAPALDEPRLKVGVRPHLLSAWVGERLVTRCIDVPPETGLTMVHVQQIVESLVSDVPVDWPASSEPAAASPFEHPRLMVVDRDAFALAVARQLVRAGVPRAPIR</sequence>
<gene>
    <name evidence="2" type="ORF">GCM10020369_08190</name>
</gene>
<evidence type="ECO:0000313" key="3">
    <source>
        <dbReference type="Proteomes" id="UP001501676"/>
    </source>
</evidence>
<evidence type="ECO:0000259" key="1">
    <source>
        <dbReference type="Pfam" id="PF13271"/>
    </source>
</evidence>
<feature type="domain" description="DUF4062" evidence="1">
    <location>
        <begin position="35"/>
        <end position="121"/>
    </location>
</feature>
<organism evidence="2 3">
    <name type="scientific">Cryptosporangium minutisporangium</name>
    <dbReference type="NCBI Taxonomy" id="113569"/>
    <lineage>
        <taxon>Bacteria</taxon>
        <taxon>Bacillati</taxon>
        <taxon>Actinomycetota</taxon>
        <taxon>Actinomycetes</taxon>
        <taxon>Cryptosporangiales</taxon>
        <taxon>Cryptosporangiaceae</taxon>
        <taxon>Cryptosporangium</taxon>
    </lineage>
</organism>
<reference evidence="3" key="1">
    <citation type="journal article" date="2019" name="Int. J. Syst. Evol. Microbiol.">
        <title>The Global Catalogue of Microorganisms (GCM) 10K type strain sequencing project: providing services to taxonomists for standard genome sequencing and annotation.</title>
        <authorList>
            <consortium name="The Broad Institute Genomics Platform"/>
            <consortium name="The Broad Institute Genome Sequencing Center for Infectious Disease"/>
            <person name="Wu L."/>
            <person name="Ma J."/>
        </authorList>
    </citation>
    <scope>NUCLEOTIDE SEQUENCE [LARGE SCALE GENOMIC DNA]</scope>
    <source>
        <strain evidence="3">JCM 9458</strain>
    </source>
</reference>
<evidence type="ECO:0000313" key="2">
    <source>
        <dbReference type="EMBL" id="GAA3383204.1"/>
    </source>
</evidence>
<name>A0ABP6SRS8_9ACTN</name>
<proteinExistence type="predicted"/>